<evidence type="ECO:0000256" key="1">
    <source>
        <dbReference type="ARBA" id="ARBA00023015"/>
    </source>
</evidence>
<dbReference type="PANTHER" id="PTHR30146">
    <property type="entry name" value="LACI-RELATED TRANSCRIPTIONAL REPRESSOR"/>
    <property type="match status" value="1"/>
</dbReference>
<dbReference type="InterPro" id="IPR001761">
    <property type="entry name" value="Peripla_BP/Lac1_sug-bd_dom"/>
</dbReference>
<dbReference type="Proteomes" id="UP001589838">
    <property type="component" value="Unassembled WGS sequence"/>
</dbReference>
<feature type="domain" description="HTH lacI-type" evidence="4">
    <location>
        <begin position="2"/>
        <end position="56"/>
    </location>
</feature>
<dbReference type="Gene3D" id="3.40.50.2300">
    <property type="match status" value="2"/>
</dbReference>
<keyword evidence="2 5" id="KW-0238">DNA-binding</keyword>
<evidence type="ECO:0000256" key="3">
    <source>
        <dbReference type="ARBA" id="ARBA00023163"/>
    </source>
</evidence>
<protein>
    <submittedName>
        <fullName evidence="5">LacI family DNA-binding transcriptional regulator</fullName>
    </submittedName>
</protein>
<dbReference type="SUPFAM" id="SSF47413">
    <property type="entry name" value="lambda repressor-like DNA-binding domains"/>
    <property type="match status" value="1"/>
</dbReference>
<dbReference type="RefSeq" id="WP_335963075.1">
    <property type="nucleotide sequence ID" value="NZ_JAXBLX010000041.1"/>
</dbReference>
<accession>A0ABV6KKZ6</accession>
<evidence type="ECO:0000259" key="4">
    <source>
        <dbReference type="PROSITE" id="PS50932"/>
    </source>
</evidence>
<dbReference type="SUPFAM" id="SSF53822">
    <property type="entry name" value="Periplasmic binding protein-like I"/>
    <property type="match status" value="1"/>
</dbReference>
<dbReference type="Pfam" id="PF00356">
    <property type="entry name" value="LacI"/>
    <property type="match status" value="1"/>
</dbReference>
<gene>
    <name evidence="5" type="ORF">ACFFHM_19885</name>
</gene>
<dbReference type="GO" id="GO:0003677">
    <property type="term" value="F:DNA binding"/>
    <property type="evidence" value="ECO:0007669"/>
    <property type="project" value="UniProtKB-KW"/>
</dbReference>
<dbReference type="InterPro" id="IPR000843">
    <property type="entry name" value="HTH_LacI"/>
</dbReference>
<keyword evidence="6" id="KW-1185">Reference proteome</keyword>
<sequence length="329" mass="36900">MATIADVAKLAGLSRATVSRVINNHPYVTDKKKQLVYQAMKELEYYPNSSAQRLRKQKTDTIAVLVPNLTNPFFPFLIEGMEMIAVENHLQLLICQTQQDKDKELTFLNLLKTKQVDGLIFTAIKNDLETIASYQECGPIILCNEYQSEAKIPIIRLDQYKGSYMGTRFLIEKGHRNIAYCGGAEGELGADRQKGFMDAMKESRLEVDSKSMFRYPPSIDSGKKVLREILAMENKPTAIFAGSDEVAAGIVKEAKSFKLRIPEDIAVMGFDDLPIAELVEPSLTTIRQPVKGIGKKTMEIMISMLANPSTNIENQVYELPIELVIRESI</sequence>
<name>A0ABV6KKZ6_9BACI</name>
<dbReference type="EMBL" id="JBHLUX010000084">
    <property type="protein sequence ID" value="MFC0472678.1"/>
    <property type="molecule type" value="Genomic_DNA"/>
</dbReference>
<proteinExistence type="predicted"/>
<keyword evidence="3" id="KW-0804">Transcription</keyword>
<comment type="caution">
    <text evidence="5">The sequence shown here is derived from an EMBL/GenBank/DDBJ whole genome shotgun (WGS) entry which is preliminary data.</text>
</comment>
<dbReference type="PRINTS" id="PR00036">
    <property type="entry name" value="HTHLACI"/>
</dbReference>
<evidence type="ECO:0000313" key="5">
    <source>
        <dbReference type="EMBL" id="MFC0472678.1"/>
    </source>
</evidence>
<dbReference type="InterPro" id="IPR010982">
    <property type="entry name" value="Lambda_DNA-bd_dom_sf"/>
</dbReference>
<dbReference type="Pfam" id="PF00532">
    <property type="entry name" value="Peripla_BP_1"/>
    <property type="match status" value="1"/>
</dbReference>
<dbReference type="InterPro" id="IPR028082">
    <property type="entry name" value="Peripla_BP_I"/>
</dbReference>
<dbReference type="CDD" id="cd01392">
    <property type="entry name" value="HTH_LacI"/>
    <property type="match status" value="1"/>
</dbReference>
<dbReference type="CDD" id="cd06286">
    <property type="entry name" value="PBP1_CcpB-like"/>
    <property type="match status" value="1"/>
</dbReference>
<evidence type="ECO:0000256" key="2">
    <source>
        <dbReference type="ARBA" id="ARBA00023125"/>
    </source>
</evidence>
<dbReference type="PROSITE" id="PS50932">
    <property type="entry name" value="HTH_LACI_2"/>
    <property type="match status" value="1"/>
</dbReference>
<dbReference type="Gene3D" id="1.10.260.40">
    <property type="entry name" value="lambda repressor-like DNA-binding domains"/>
    <property type="match status" value="1"/>
</dbReference>
<reference evidence="5 6" key="1">
    <citation type="submission" date="2024-09" db="EMBL/GenBank/DDBJ databases">
        <authorList>
            <person name="Sun Q."/>
            <person name="Mori K."/>
        </authorList>
    </citation>
    <scope>NUCLEOTIDE SEQUENCE [LARGE SCALE GENOMIC DNA]</scope>
    <source>
        <strain evidence="5 6">NCAIM B.02610</strain>
    </source>
</reference>
<dbReference type="PANTHER" id="PTHR30146:SF136">
    <property type="entry name" value="NTD BIOSYNTHESIS OPERON REGULATOR NTDR"/>
    <property type="match status" value="1"/>
</dbReference>
<evidence type="ECO:0000313" key="6">
    <source>
        <dbReference type="Proteomes" id="UP001589838"/>
    </source>
</evidence>
<organism evidence="5 6">
    <name type="scientific">Halalkalibacter kiskunsagensis</name>
    <dbReference type="NCBI Taxonomy" id="1548599"/>
    <lineage>
        <taxon>Bacteria</taxon>
        <taxon>Bacillati</taxon>
        <taxon>Bacillota</taxon>
        <taxon>Bacilli</taxon>
        <taxon>Bacillales</taxon>
        <taxon>Bacillaceae</taxon>
        <taxon>Halalkalibacter</taxon>
    </lineage>
</organism>
<dbReference type="SMART" id="SM00354">
    <property type="entry name" value="HTH_LACI"/>
    <property type="match status" value="1"/>
</dbReference>
<keyword evidence="1" id="KW-0805">Transcription regulation</keyword>